<dbReference type="InParanoid" id="A0A5E4GKG0"/>
<name>A0A5E4GKG0_PRUDU</name>
<gene>
    <name evidence="1" type="ORF">ALMOND_2B029762</name>
</gene>
<dbReference type="EMBL" id="CABIKO010000938">
    <property type="protein sequence ID" value="VVA40220.1"/>
    <property type="molecule type" value="Genomic_DNA"/>
</dbReference>
<proteinExistence type="predicted"/>
<dbReference type="Proteomes" id="UP000327085">
    <property type="component" value="Chromosome 4"/>
</dbReference>
<organism evidence="1 2">
    <name type="scientific">Prunus dulcis</name>
    <name type="common">Almond</name>
    <name type="synonym">Amygdalus dulcis</name>
    <dbReference type="NCBI Taxonomy" id="3755"/>
    <lineage>
        <taxon>Eukaryota</taxon>
        <taxon>Viridiplantae</taxon>
        <taxon>Streptophyta</taxon>
        <taxon>Embryophyta</taxon>
        <taxon>Tracheophyta</taxon>
        <taxon>Spermatophyta</taxon>
        <taxon>Magnoliopsida</taxon>
        <taxon>eudicotyledons</taxon>
        <taxon>Gunneridae</taxon>
        <taxon>Pentapetalae</taxon>
        <taxon>rosids</taxon>
        <taxon>fabids</taxon>
        <taxon>Rosales</taxon>
        <taxon>Rosaceae</taxon>
        <taxon>Amygdaloideae</taxon>
        <taxon>Amygdaleae</taxon>
        <taxon>Prunus</taxon>
    </lineage>
</organism>
<evidence type="ECO:0000313" key="2">
    <source>
        <dbReference type="Proteomes" id="UP000327085"/>
    </source>
</evidence>
<dbReference type="Gramene" id="VVA40220">
    <property type="protein sequence ID" value="VVA40220"/>
    <property type="gene ID" value="Prudul26B029762"/>
</dbReference>
<reference evidence="2" key="1">
    <citation type="journal article" date="2020" name="Plant J.">
        <title>Transposons played a major role in the diversification between the closely related almond and peach genomes: results from the almond genome sequence.</title>
        <authorList>
            <person name="Alioto T."/>
            <person name="Alexiou K.G."/>
            <person name="Bardil A."/>
            <person name="Barteri F."/>
            <person name="Castanera R."/>
            <person name="Cruz F."/>
            <person name="Dhingra A."/>
            <person name="Duval H."/>
            <person name="Fernandez I Marti A."/>
            <person name="Frias L."/>
            <person name="Galan B."/>
            <person name="Garcia J.L."/>
            <person name="Howad W."/>
            <person name="Gomez-Garrido J."/>
            <person name="Gut M."/>
            <person name="Julca I."/>
            <person name="Morata J."/>
            <person name="Puigdomenech P."/>
            <person name="Ribeca P."/>
            <person name="Rubio Cabetas M.J."/>
            <person name="Vlasova A."/>
            <person name="Wirthensohn M."/>
            <person name="Garcia-Mas J."/>
            <person name="Gabaldon T."/>
            <person name="Casacuberta J.M."/>
            <person name="Arus P."/>
        </authorList>
    </citation>
    <scope>NUCLEOTIDE SEQUENCE [LARGE SCALE GENOMIC DNA]</scope>
    <source>
        <strain evidence="2">cv. Texas</strain>
    </source>
</reference>
<sequence length="71" mass="7946">MKNHGNLHYFFGIEASRTSNSLFLSQTKYVTYLLSKAKLLVAKPCATPYSTTKNDTICGDLLNDPNLYISL</sequence>
<protein>
    <submittedName>
        <fullName evidence="1">PREDICTED: poly</fullName>
    </submittedName>
</protein>
<dbReference type="AlphaFoldDB" id="A0A5E4GKG0"/>
<accession>A0A5E4GKG0</accession>
<feature type="non-terminal residue" evidence="1">
    <location>
        <position position="71"/>
    </location>
</feature>
<evidence type="ECO:0000313" key="1">
    <source>
        <dbReference type="EMBL" id="VVA40220.1"/>
    </source>
</evidence>